<keyword evidence="7 10" id="KW-1133">Transmembrane helix</keyword>
<dbReference type="PANTHER" id="PTHR23500:SF574">
    <property type="entry name" value="SUGAR TRANSPORT PROTEIN 1"/>
    <property type="match status" value="1"/>
</dbReference>
<feature type="transmembrane region" description="Helical" evidence="10">
    <location>
        <begin position="59"/>
        <end position="79"/>
    </location>
</feature>
<dbReference type="AlphaFoldDB" id="A0A176VUN7"/>
<dbReference type="PANTHER" id="PTHR23500">
    <property type="entry name" value="SOLUTE CARRIER FAMILY 2, FACILITATED GLUCOSE TRANSPORTER"/>
    <property type="match status" value="1"/>
</dbReference>
<gene>
    <name evidence="12" type="ORF">AXG93_590s1070</name>
</gene>
<dbReference type="Proteomes" id="UP000077202">
    <property type="component" value="Unassembled WGS sequence"/>
</dbReference>
<evidence type="ECO:0000259" key="11">
    <source>
        <dbReference type="PROSITE" id="PS50850"/>
    </source>
</evidence>
<feature type="transmembrane region" description="Helical" evidence="10">
    <location>
        <begin position="30"/>
        <end position="52"/>
    </location>
</feature>
<feature type="transmembrane region" description="Helical" evidence="10">
    <location>
        <begin position="269"/>
        <end position="291"/>
    </location>
</feature>
<keyword evidence="8 10" id="KW-0472">Membrane</keyword>
<dbReference type="GO" id="GO:0015293">
    <property type="term" value="F:symporter activity"/>
    <property type="evidence" value="ECO:0007669"/>
    <property type="project" value="UniProtKB-KW"/>
</dbReference>
<dbReference type="InterPro" id="IPR020846">
    <property type="entry name" value="MFS_dom"/>
</dbReference>
<evidence type="ECO:0000256" key="6">
    <source>
        <dbReference type="ARBA" id="ARBA00022847"/>
    </source>
</evidence>
<evidence type="ECO:0000313" key="13">
    <source>
        <dbReference type="Proteomes" id="UP000077202"/>
    </source>
</evidence>
<evidence type="ECO:0000256" key="3">
    <source>
        <dbReference type="ARBA" id="ARBA00022448"/>
    </source>
</evidence>
<keyword evidence="5 10" id="KW-0812">Transmembrane</keyword>
<feature type="transmembrane region" description="Helical" evidence="10">
    <location>
        <begin position="329"/>
        <end position="348"/>
    </location>
</feature>
<dbReference type="PRINTS" id="PR00171">
    <property type="entry name" value="SUGRTRNSPORT"/>
</dbReference>
<evidence type="ECO:0000313" key="12">
    <source>
        <dbReference type="EMBL" id="OAE24514.1"/>
    </source>
</evidence>
<evidence type="ECO:0000256" key="7">
    <source>
        <dbReference type="ARBA" id="ARBA00022989"/>
    </source>
</evidence>
<dbReference type="GO" id="GO:0016020">
    <property type="term" value="C:membrane"/>
    <property type="evidence" value="ECO:0007669"/>
    <property type="project" value="UniProtKB-SubCell"/>
</dbReference>
<reference evidence="12" key="1">
    <citation type="submission" date="2016-03" db="EMBL/GenBank/DDBJ databases">
        <title>Mechanisms controlling the formation of the plant cell surface in tip-growing cells are functionally conserved among land plants.</title>
        <authorList>
            <person name="Honkanen S."/>
            <person name="Jones V.A."/>
            <person name="Morieri G."/>
            <person name="Champion C."/>
            <person name="Hetherington A.J."/>
            <person name="Kelly S."/>
            <person name="Saint-Marcoux D."/>
            <person name="Proust H."/>
            <person name="Prescott H."/>
            <person name="Dolan L."/>
        </authorList>
    </citation>
    <scope>NUCLEOTIDE SEQUENCE [LARGE SCALE GENOMIC DNA]</scope>
    <source>
        <tissue evidence="12">Whole gametophyte</tissue>
    </source>
</reference>
<evidence type="ECO:0000256" key="1">
    <source>
        <dbReference type="ARBA" id="ARBA00004141"/>
    </source>
</evidence>
<comment type="similarity">
    <text evidence="2 9">Belongs to the major facilitator superfamily. Sugar transporter (TC 2.A.1.1) family.</text>
</comment>
<evidence type="ECO:0000256" key="9">
    <source>
        <dbReference type="RuleBase" id="RU003346"/>
    </source>
</evidence>
<feature type="transmembrane region" description="Helical" evidence="10">
    <location>
        <begin position="231"/>
        <end position="257"/>
    </location>
</feature>
<evidence type="ECO:0000256" key="8">
    <source>
        <dbReference type="ARBA" id="ARBA00023136"/>
    </source>
</evidence>
<comment type="subcellular location">
    <subcellularLocation>
        <location evidence="1">Membrane</location>
        <topology evidence="1">Multi-pass membrane protein</topology>
    </subcellularLocation>
</comment>
<feature type="transmembrane region" description="Helical" evidence="10">
    <location>
        <begin position="146"/>
        <end position="169"/>
    </location>
</feature>
<evidence type="ECO:0000256" key="2">
    <source>
        <dbReference type="ARBA" id="ARBA00010992"/>
    </source>
</evidence>
<feature type="transmembrane region" description="Helical" evidence="10">
    <location>
        <begin position="85"/>
        <end position="108"/>
    </location>
</feature>
<feature type="transmembrane region" description="Helical" evidence="10">
    <location>
        <begin position="120"/>
        <end position="140"/>
    </location>
</feature>
<feature type="domain" description="Major facilitator superfamily (MFS) profile" evidence="11">
    <location>
        <begin position="1"/>
        <end position="423"/>
    </location>
</feature>
<dbReference type="InterPro" id="IPR003663">
    <property type="entry name" value="Sugar/inositol_transpt"/>
</dbReference>
<dbReference type="NCBIfam" id="TIGR00879">
    <property type="entry name" value="SP"/>
    <property type="match status" value="1"/>
</dbReference>
<dbReference type="InterPro" id="IPR045262">
    <property type="entry name" value="STP/PLT_plant"/>
</dbReference>
<keyword evidence="6" id="KW-0769">Symport</keyword>
<organism evidence="12 13">
    <name type="scientific">Marchantia polymorpha subsp. ruderalis</name>
    <dbReference type="NCBI Taxonomy" id="1480154"/>
    <lineage>
        <taxon>Eukaryota</taxon>
        <taxon>Viridiplantae</taxon>
        <taxon>Streptophyta</taxon>
        <taxon>Embryophyta</taxon>
        <taxon>Marchantiophyta</taxon>
        <taxon>Marchantiopsida</taxon>
        <taxon>Marchantiidae</taxon>
        <taxon>Marchantiales</taxon>
        <taxon>Marchantiaceae</taxon>
        <taxon>Marchantia</taxon>
    </lineage>
</organism>
<accession>A0A176VUN7</accession>
<feature type="transmembrane region" description="Helical" evidence="10">
    <location>
        <begin position="401"/>
        <end position="419"/>
    </location>
</feature>
<comment type="caution">
    <text evidence="12">The sequence shown here is derived from an EMBL/GenBank/DDBJ whole genome shotgun (WGS) entry which is preliminary data.</text>
</comment>
<dbReference type="InterPro" id="IPR044778">
    <property type="entry name" value="MFS_STP/MST-like_plant"/>
</dbReference>
<name>A0A176VUN7_MARPO</name>
<keyword evidence="3 9" id="KW-0813">Transport</keyword>
<dbReference type="PROSITE" id="PS50850">
    <property type="entry name" value="MFS"/>
    <property type="match status" value="1"/>
</dbReference>
<dbReference type="GO" id="GO:0015145">
    <property type="term" value="F:monosaccharide transmembrane transporter activity"/>
    <property type="evidence" value="ECO:0007669"/>
    <property type="project" value="InterPro"/>
</dbReference>
<keyword evidence="4" id="KW-0762">Sugar transport</keyword>
<dbReference type="InterPro" id="IPR005828">
    <property type="entry name" value="MFS_sugar_transport-like"/>
</dbReference>
<dbReference type="EMBL" id="LVLJ01002576">
    <property type="protein sequence ID" value="OAE24514.1"/>
    <property type="molecule type" value="Genomic_DNA"/>
</dbReference>
<keyword evidence="13" id="KW-1185">Reference proteome</keyword>
<feature type="transmembrane region" description="Helical" evidence="10">
    <location>
        <begin position="298"/>
        <end position="317"/>
    </location>
</feature>
<dbReference type="InterPro" id="IPR036259">
    <property type="entry name" value="MFS_trans_sf"/>
</dbReference>
<protein>
    <recommendedName>
        <fullName evidence="11">Major facilitator superfamily (MFS) profile domain-containing protein</fullName>
    </recommendedName>
</protein>
<sequence length="501" mass="55989">MEQFLNKFFPEVVDHHYERNNYCMYDDSGLADFTSCLYIGGFLGTISGAVLSRRCGRRASILLGGASYLVGAVMTAAAMHLPTVVVARILMGFGIGLLNQAVPVYLSEMSDEKHHLAKEICLELALSVGVLISNLVMYGSGKLPEWGWRLSLGLSAIPGASILFIGLLIPETPRSLIQRGHDEKAKAQLTERYGEAEAVVIYDETLESINAESAVKYPYIELLKSDNRPQFVMALLIPMFTQATGISSLMFFAPVIFQAIGYQPLDSELYAGLIIGLVYIVCTLISIAIVMKFDYKPLFYEAGIQMILALVATGFMLDYKLDLHNFPEKWVTASVISLLSIYIAAYTWSWGPLCWMIPTSLSRPELHSATHNFTLSANYIFTYASWRSFLKILCTFHYGTFFYYAGWIFVGTIFVMLFLPETKHLSPDDTASVWNSHWFWKRSVAQAKVNPFSDPFGDGSHNGSAVKIKTTSLKVPEHVVHVPRSSSTGSVIEYDFNWNLY</sequence>
<dbReference type="Gene3D" id="1.20.1250.20">
    <property type="entry name" value="MFS general substrate transporter like domains"/>
    <property type="match status" value="1"/>
</dbReference>
<dbReference type="SUPFAM" id="SSF103473">
    <property type="entry name" value="MFS general substrate transporter"/>
    <property type="match status" value="1"/>
</dbReference>
<dbReference type="CDD" id="cd17361">
    <property type="entry name" value="MFS_STP"/>
    <property type="match status" value="1"/>
</dbReference>
<evidence type="ECO:0000256" key="10">
    <source>
        <dbReference type="SAM" id="Phobius"/>
    </source>
</evidence>
<dbReference type="Pfam" id="PF00083">
    <property type="entry name" value="Sugar_tr"/>
    <property type="match status" value="1"/>
</dbReference>
<evidence type="ECO:0000256" key="5">
    <source>
        <dbReference type="ARBA" id="ARBA00022692"/>
    </source>
</evidence>
<evidence type="ECO:0000256" key="4">
    <source>
        <dbReference type="ARBA" id="ARBA00022597"/>
    </source>
</evidence>
<proteinExistence type="inferred from homology"/>